<dbReference type="InterPro" id="IPR017853">
    <property type="entry name" value="GH"/>
</dbReference>
<dbReference type="PANTHER" id="PTHR10357">
    <property type="entry name" value="ALPHA-AMYLASE FAMILY MEMBER"/>
    <property type="match status" value="1"/>
</dbReference>
<dbReference type="Pfam" id="PF00128">
    <property type="entry name" value="Alpha-amylase"/>
    <property type="match status" value="1"/>
</dbReference>
<evidence type="ECO:0000313" key="3">
    <source>
        <dbReference type="EMBL" id="QJC22218.1"/>
    </source>
</evidence>
<dbReference type="PROSITE" id="PS51257">
    <property type="entry name" value="PROKAR_LIPOPROTEIN"/>
    <property type="match status" value="1"/>
</dbReference>
<dbReference type="KEGG" id="arca:HC352_06645"/>
<dbReference type="InterPro" id="IPR006047">
    <property type="entry name" value="GH13_cat_dom"/>
</dbReference>
<dbReference type="CDD" id="cd11339">
    <property type="entry name" value="AmyAc_bac_CMD_like_2"/>
    <property type="match status" value="1"/>
</dbReference>
<reference evidence="3 4" key="1">
    <citation type="submission" date="2020-03" db="EMBL/GenBank/DDBJ databases">
        <title>Complete genome of Arcanobacterium buesumensis sp. nov. strain 2701.</title>
        <authorList>
            <person name="Borowiak M."/>
            <person name="Alssahen M."/>
            <person name="Laemmler C."/>
            <person name="Malorny B."/>
            <person name="Hassan A."/>
            <person name="Prenger-Berninghoff E."/>
            <person name="Ploetz M."/>
            <person name="Abdulmawjood A."/>
        </authorList>
    </citation>
    <scope>NUCLEOTIDE SEQUENCE [LARGE SCALE GENOMIC DNA]</scope>
    <source>
        <strain evidence="3 4">2701</strain>
    </source>
</reference>
<dbReference type="RefSeq" id="WP_168918149.1">
    <property type="nucleotide sequence ID" value="NZ_CP050804.1"/>
</dbReference>
<dbReference type="AlphaFoldDB" id="A0A6H2EMB2"/>
<accession>A0A6H2EMB2</accession>
<protein>
    <recommendedName>
        <fullName evidence="2">Glycosyl hydrolase family 13 catalytic domain-containing protein</fullName>
    </recommendedName>
</protein>
<evidence type="ECO:0000259" key="2">
    <source>
        <dbReference type="SMART" id="SM00642"/>
    </source>
</evidence>
<feature type="chain" id="PRO_5026262930" description="Glycosyl hydrolase family 13 catalytic domain-containing protein" evidence="1">
    <location>
        <begin position="29"/>
        <end position="746"/>
    </location>
</feature>
<dbReference type="GO" id="GO:0005975">
    <property type="term" value="P:carbohydrate metabolic process"/>
    <property type="evidence" value="ECO:0007669"/>
    <property type="project" value="InterPro"/>
</dbReference>
<dbReference type="Proteomes" id="UP000502298">
    <property type="component" value="Chromosome"/>
</dbReference>
<dbReference type="PANTHER" id="PTHR10357:SF209">
    <property type="entry name" value="PERIPLASMIC ALPHA-AMYLASE"/>
    <property type="match status" value="1"/>
</dbReference>
<proteinExistence type="predicted"/>
<dbReference type="SMART" id="SM00642">
    <property type="entry name" value="Aamy"/>
    <property type="match status" value="1"/>
</dbReference>
<evidence type="ECO:0000256" key="1">
    <source>
        <dbReference type="SAM" id="SignalP"/>
    </source>
</evidence>
<feature type="domain" description="Glycosyl hydrolase family 13 catalytic" evidence="2">
    <location>
        <begin position="100"/>
        <end position="542"/>
    </location>
</feature>
<name>A0A6H2EMB2_9ACTO</name>
<keyword evidence="4" id="KW-1185">Reference proteome</keyword>
<dbReference type="EMBL" id="CP050804">
    <property type="protein sequence ID" value="QJC22218.1"/>
    <property type="molecule type" value="Genomic_DNA"/>
</dbReference>
<dbReference type="Gene3D" id="3.20.20.80">
    <property type="entry name" value="Glycosidases"/>
    <property type="match status" value="1"/>
</dbReference>
<gene>
    <name evidence="3" type="ORF">HC352_06645</name>
</gene>
<sequence>MVRRRRLAIAVSASIALVGVGISGCSNGQPEGYTHYDAGSHIITIAGKDYRLELPGRADLKIDGTSVIPSDLGVDAAIRGSDASREGIFRSDNGDEQFYFLLTDRFANGDTSNDTGGLGKDPHTSGFDPTREGFFLGGDLQGIIKHLDYIQGLGTTALWISPPMKNKAVQGKGEDESAGYHGYWVTDFTQIDPHIGSMDDFTELVTQAHKRGMKVYMDVITNHTADVISYKEESPTYVPTTIKPYIDTTGSPVNIFDVAGSEDFPEIDPSSFPYTPVAGSEKKVPGWLNNVNLYHNRGDSTFSGESVTMGDFYGLDDLMTENPVVVRGMEDIYRDWLATGIDGFRIDTVKHVNMEFWQHWTQAIKRKANKDFFMFGEVYDTDVPTLSRYVRETDMDAVLDFAFQHAIVNFVNGGNAQELSDLFAQDSRYATERATALDLPTFLGNHDMGRVGSKLQGDKVASSVFAHALMFTMRGQPVVYYGDEQGFAGTDGDKDARQPLFATQVPSYQSQSLLDGSEFGKKSHMDTDHPLYQAISKLAKYRKDHPGLSNGAQIELLSEGNTYAFSRVDPDEDVEYVVVTNSADHNVTAKVPVLTTTADWSLVMEVSDGTVSVPANTPTPPASSEGGITELSVDVPAQGIKVFKAGKKLERGSGITKLTGEKTSDSFIELHANTQDRRYANTAFFYRIIGSGEWFPLGSVGGPEPKIYHDISKFNEGTLLEYRAITDGGRGQSFTYLVGGPEPHNE</sequence>
<keyword evidence="1" id="KW-0732">Signal</keyword>
<evidence type="ECO:0000313" key="4">
    <source>
        <dbReference type="Proteomes" id="UP000502298"/>
    </source>
</evidence>
<dbReference type="InterPro" id="IPR013780">
    <property type="entry name" value="Glyco_hydro_b"/>
</dbReference>
<organism evidence="3 4">
    <name type="scientific">Arcanobacterium buesumense</name>
    <dbReference type="NCBI Taxonomy" id="2722751"/>
    <lineage>
        <taxon>Bacteria</taxon>
        <taxon>Bacillati</taxon>
        <taxon>Actinomycetota</taxon>
        <taxon>Actinomycetes</taxon>
        <taxon>Actinomycetales</taxon>
        <taxon>Actinomycetaceae</taxon>
        <taxon>Arcanobacterium</taxon>
    </lineage>
</organism>
<dbReference type="SUPFAM" id="SSF51445">
    <property type="entry name" value="(Trans)glycosidases"/>
    <property type="match status" value="1"/>
</dbReference>
<dbReference type="Gene3D" id="2.60.40.1180">
    <property type="entry name" value="Golgi alpha-mannosidase II"/>
    <property type="match status" value="1"/>
</dbReference>
<feature type="signal peptide" evidence="1">
    <location>
        <begin position="1"/>
        <end position="28"/>
    </location>
</feature>